<proteinExistence type="inferred from homology"/>
<dbReference type="Gene3D" id="1.10.10.10">
    <property type="entry name" value="Winged helix-like DNA-binding domain superfamily/Winged helix DNA-binding domain"/>
    <property type="match status" value="1"/>
</dbReference>
<dbReference type="eggNOG" id="COG1595">
    <property type="taxonomic scope" value="Bacteria"/>
</dbReference>
<dbReference type="PANTHER" id="PTHR43133:SF59">
    <property type="entry name" value="ECF RNA POLYMERASE SIGMA FACTOR SIGR"/>
    <property type="match status" value="1"/>
</dbReference>
<dbReference type="Gene3D" id="1.10.1740.10">
    <property type="match status" value="1"/>
</dbReference>
<comment type="similarity">
    <text evidence="1 6">Belongs to the sigma-70 factor family. ECF subfamily.</text>
</comment>
<dbReference type="NCBIfam" id="TIGR02937">
    <property type="entry name" value="sigma70-ECF"/>
    <property type="match status" value="1"/>
</dbReference>
<evidence type="ECO:0000256" key="3">
    <source>
        <dbReference type="ARBA" id="ARBA00023082"/>
    </source>
</evidence>
<dbReference type="InterPro" id="IPR013324">
    <property type="entry name" value="RNA_pol_sigma_r3/r4-like"/>
</dbReference>
<keyword evidence="3 6" id="KW-0731">Sigma factor</keyword>
<keyword evidence="2 6" id="KW-0805">Transcription regulation</keyword>
<dbReference type="CDD" id="cd06171">
    <property type="entry name" value="Sigma70_r4"/>
    <property type="match status" value="1"/>
</dbReference>
<dbReference type="KEGG" id="cch:Cag_1889"/>
<protein>
    <recommendedName>
        <fullName evidence="6">RNA polymerase sigma factor</fullName>
    </recommendedName>
</protein>
<evidence type="ECO:0000256" key="1">
    <source>
        <dbReference type="ARBA" id="ARBA00010641"/>
    </source>
</evidence>
<sequence>MYLKVAFSFGRYSMEMDAVMTKKTITTTKTATSSPPKALSAAEQKRQLEFQREAIVHLNSLYNYALHLTMNADDAEDLVQETYLKAYRFFDSFEKGTNCKAWLFKILKNNYINRFRKDTREPGFVDYDAIKDFYHTIKDVQSDTSETESDYFHSLLHEEVYQALKSLPEEFREVIQLCDIEGFTYEEIANMVESPIGTVRSRLYRGRKLLHEQLKEYAEKHGWHMNDAPNNPA</sequence>
<dbReference type="SUPFAM" id="SSF88659">
    <property type="entry name" value="Sigma3 and sigma4 domains of RNA polymerase sigma factors"/>
    <property type="match status" value="1"/>
</dbReference>
<dbReference type="InterPro" id="IPR013249">
    <property type="entry name" value="RNA_pol_sigma70_r4_t2"/>
</dbReference>
<evidence type="ECO:0000256" key="6">
    <source>
        <dbReference type="RuleBase" id="RU000716"/>
    </source>
</evidence>
<dbReference type="InterPro" id="IPR013325">
    <property type="entry name" value="RNA_pol_sigma_r2"/>
</dbReference>
<evidence type="ECO:0000259" key="8">
    <source>
        <dbReference type="Pfam" id="PF08281"/>
    </source>
</evidence>
<dbReference type="InterPro" id="IPR036388">
    <property type="entry name" value="WH-like_DNA-bd_sf"/>
</dbReference>
<gene>
    <name evidence="9" type="ordered locus">Cag_1889</name>
</gene>
<dbReference type="STRING" id="340177.Cag_1889"/>
<keyword evidence="5 6" id="KW-0804">Transcription</keyword>
<dbReference type="Pfam" id="PF04542">
    <property type="entry name" value="Sigma70_r2"/>
    <property type="match status" value="1"/>
</dbReference>
<keyword evidence="4 6" id="KW-0238">DNA-binding</keyword>
<evidence type="ECO:0000259" key="7">
    <source>
        <dbReference type="Pfam" id="PF04542"/>
    </source>
</evidence>
<evidence type="ECO:0000256" key="5">
    <source>
        <dbReference type="ARBA" id="ARBA00023163"/>
    </source>
</evidence>
<dbReference type="InterPro" id="IPR007627">
    <property type="entry name" value="RNA_pol_sigma70_r2"/>
</dbReference>
<reference evidence="9" key="1">
    <citation type="submission" date="2005-08" db="EMBL/GenBank/DDBJ databases">
        <title>Complete sequence of Chlorobium chlorochromatii CaD3.</title>
        <authorList>
            <person name="Copeland A."/>
            <person name="Lucas S."/>
            <person name="Lapidus A."/>
            <person name="Barry K."/>
            <person name="Detter J.C."/>
            <person name="Glavina T."/>
            <person name="Hammon N."/>
            <person name="Israni S."/>
            <person name="Pitluck S."/>
            <person name="Bryant D."/>
            <person name="Schmutz J."/>
            <person name="Larimer F."/>
            <person name="Land M."/>
            <person name="Kyrpides N."/>
            <person name="Ivanova N."/>
            <person name="Richardson P."/>
        </authorList>
    </citation>
    <scope>NUCLEOTIDE SEQUENCE [LARGE SCALE GENOMIC DNA]</scope>
    <source>
        <strain evidence="9">CaD3</strain>
    </source>
</reference>
<name>Q3APD6_CHLCH</name>
<dbReference type="EMBL" id="CP000108">
    <property type="protein sequence ID" value="ABB29139.1"/>
    <property type="molecule type" value="Genomic_DNA"/>
</dbReference>
<feature type="domain" description="RNA polymerase sigma factor 70 region 4 type 2" evidence="8">
    <location>
        <begin position="158"/>
        <end position="210"/>
    </location>
</feature>
<dbReference type="PANTHER" id="PTHR43133">
    <property type="entry name" value="RNA POLYMERASE ECF-TYPE SIGMA FACTO"/>
    <property type="match status" value="1"/>
</dbReference>
<dbReference type="InterPro" id="IPR000838">
    <property type="entry name" value="RNA_pol_sigma70_ECF_CS"/>
</dbReference>
<dbReference type="AlphaFoldDB" id="Q3APD6"/>
<dbReference type="Pfam" id="PF08281">
    <property type="entry name" value="Sigma70_r4_2"/>
    <property type="match status" value="1"/>
</dbReference>
<dbReference type="GO" id="GO:0006352">
    <property type="term" value="P:DNA-templated transcription initiation"/>
    <property type="evidence" value="ECO:0007669"/>
    <property type="project" value="InterPro"/>
</dbReference>
<dbReference type="GO" id="GO:0016987">
    <property type="term" value="F:sigma factor activity"/>
    <property type="evidence" value="ECO:0007669"/>
    <property type="project" value="UniProtKB-KW"/>
</dbReference>
<dbReference type="InterPro" id="IPR014284">
    <property type="entry name" value="RNA_pol_sigma-70_dom"/>
</dbReference>
<evidence type="ECO:0000256" key="4">
    <source>
        <dbReference type="ARBA" id="ARBA00023125"/>
    </source>
</evidence>
<organism evidence="9">
    <name type="scientific">Chlorobium chlorochromatii (strain CaD3)</name>
    <dbReference type="NCBI Taxonomy" id="340177"/>
    <lineage>
        <taxon>Bacteria</taxon>
        <taxon>Pseudomonadati</taxon>
        <taxon>Chlorobiota</taxon>
        <taxon>Chlorobiia</taxon>
        <taxon>Chlorobiales</taxon>
        <taxon>Chlorobiaceae</taxon>
        <taxon>Chlorobium/Pelodictyon group</taxon>
        <taxon>Chlorobium</taxon>
    </lineage>
</organism>
<dbReference type="SUPFAM" id="SSF88946">
    <property type="entry name" value="Sigma2 domain of RNA polymerase sigma factors"/>
    <property type="match status" value="1"/>
</dbReference>
<evidence type="ECO:0000313" key="9">
    <source>
        <dbReference type="EMBL" id="ABB29139.1"/>
    </source>
</evidence>
<accession>Q3APD6</accession>
<feature type="domain" description="RNA polymerase sigma-70 region 2" evidence="7">
    <location>
        <begin position="57"/>
        <end position="120"/>
    </location>
</feature>
<dbReference type="PROSITE" id="PS01063">
    <property type="entry name" value="SIGMA70_ECF"/>
    <property type="match status" value="1"/>
</dbReference>
<dbReference type="GO" id="GO:0003677">
    <property type="term" value="F:DNA binding"/>
    <property type="evidence" value="ECO:0007669"/>
    <property type="project" value="UniProtKB-KW"/>
</dbReference>
<dbReference type="InterPro" id="IPR039425">
    <property type="entry name" value="RNA_pol_sigma-70-like"/>
</dbReference>
<evidence type="ECO:0000256" key="2">
    <source>
        <dbReference type="ARBA" id="ARBA00023015"/>
    </source>
</evidence>
<dbReference type="HOGENOM" id="CLU_047691_1_1_10"/>